<dbReference type="AlphaFoldDB" id="A0A1D2JA71"/>
<organism evidence="1 2">
    <name type="scientific">Paracoccidioides brasiliensis</name>
    <dbReference type="NCBI Taxonomy" id="121759"/>
    <lineage>
        <taxon>Eukaryota</taxon>
        <taxon>Fungi</taxon>
        <taxon>Dikarya</taxon>
        <taxon>Ascomycota</taxon>
        <taxon>Pezizomycotina</taxon>
        <taxon>Eurotiomycetes</taxon>
        <taxon>Eurotiomycetidae</taxon>
        <taxon>Onygenales</taxon>
        <taxon>Ajellomycetaceae</taxon>
        <taxon>Paracoccidioides</taxon>
    </lineage>
</organism>
<gene>
    <name evidence="1" type="ORF">ACO22_05471</name>
</gene>
<dbReference type="VEuPathDB" id="FungiDB:PABG_04596"/>
<evidence type="ECO:0000313" key="1">
    <source>
        <dbReference type="EMBL" id="ODH22782.1"/>
    </source>
</evidence>
<reference evidence="1 2" key="1">
    <citation type="submission" date="2016-06" db="EMBL/GenBank/DDBJ databases">
        <authorList>
            <person name="Kjaerup R.B."/>
            <person name="Dalgaard T.S."/>
            <person name="Juul-Madsen H.R."/>
        </authorList>
    </citation>
    <scope>NUCLEOTIDE SEQUENCE [LARGE SCALE GENOMIC DNA]</scope>
    <source>
        <strain evidence="1 2">Pb300</strain>
    </source>
</reference>
<dbReference type="Proteomes" id="UP000242814">
    <property type="component" value="Unassembled WGS sequence"/>
</dbReference>
<dbReference type="EMBL" id="LZYO01000246">
    <property type="protein sequence ID" value="ODH22782.1"/>
    <property type="molecule type" value="Genomic_DNA"/>
</dbReference>
<proteinExistence type="predicted"/>
<name>A0A1D2JA71_PARBR</name>
<sequence>MMHKSHDHPDDVMMFIFRRNLSLVSLFLSIYSQFAVDFSTSLSWKGRADGPFGNINHPPSNGSAWWVRKIRTWEDFIEDNPLDDEKEDMDFYFWISWLAPYSWQEEALVDFNDRIPLSRVAVSMYEDECRISDEARTRLLENDTGAALPRTLSPPGRYRLSTSSRRPLELFFLLSLMSFFDRQEIPFGGSLSRLREGGQAEDLSRKLVEIRSRSVEALELLKSVTELENQDVYRMAEYDGARLGLRFIYCIYVK</sequence>
<protein>
    <submittedName>
        <fullName evidence="1">Uncharacterized protein</fullName>
    </submittedName>
</protein>
<evidence type="ECO:0000313" key="2">
    <source>
        <dbReference type="Proteomes" id="UP000242814"/>
    </source>
</evidence>
<dbReference type="VEuPathDB" id="FungiDB:PADG_04995"/>
<comment type="caution">
    <text evidence="1">The sequence shown here is derived from an EMBL/GenBank/DDBJ whole genome shotgun (WGS) entry which is preliminary data.</text>
</comment>
<accession>A0A1D2JA71</accession>